<dbReference type="GO" id="GO:0005737">
    <property type="term" value="C:cytoplasm"/>
    <property type="evidence" value="ECO:0007669"/>
    <property type="project" value="UniProtKB-SubCell"/>
</dbReference>
<dbReference type="PANTHER" id="PTHR21403">
    <property type="entry name" value="ATP PHOSPHORIBOSYLTRANSFERASE ATP-PRTASE"/>
    <property type="match status" value="1"/>
</dbReference>
<sequence length="310" mass="34064">MDLVNHLEDRLLFAVPKKGRLYESCVNVLKGADIKFRRNSRLDIALVQNFPIALVFLPAADIPRFVGTGRVHLGITGQDQIAEARLRIGEKLKVEELVDLQFGGCKLQVQVPESGPIQTVKQLVGQRIVTSFEYLVGDHFRQLETQMKKDGEISSEAKTEISFVSGSVEASCALGIAEAVVDLVESGETMRASGLKAIEDIMSTSAVLVRSTNCSPELEPLLQTIITRIRGYVIAQQYVLVNYNVARDHLTDVLKITPGKRAPTITALDEPNWVAVSSMVLKKNVAKVMDELSQNQAADILVLSIDNSRP</sequence>
<evidence type="ECO:0000313" key="17">
    <source>
        <dbReference type="Proteomes" id="UP001212411"/>
    </source>
</evidence>
<name>A0AAF0AXG2_9SCHI</name>
<dbReference type="GO" id="GO:0005524">
    <property type="term" value="F:ATP binding"/>
    <property type="evidence" value="ECO:0007669"/>
    <property type="project" value="UniProtKB-KW"/>
</dbReference>
<dbReference type="InterPro" id="IPR001348">
    <property type="entry name" value="ATP_PRibTrfase_HisG"/>
</dbReference>
<organism evidence="16 17">
    <name type="scientific">Schizosaccharomyces osmophilus</name>
    <dbReference type="NCBI Taxonomy" id="2545709"/>
    <lineage>
        <taxon>Eukaryota</taxon>
        <taxon>Fungi</taxon>
        <taxon>Dikarya</taxon>
        <taxon>Ascomycota</taxon>
        <taxon>Taphrinomycotina</taxon>
        <taxon>Schizosaccharomycetes</taxon>
        <taxon>Schizosaccharomycetales</taxon>
        <taxon>Schizosaccharomycetaceae</taxon>
        <taxon>Schizosaccharomyces</taxon>
    </lineage>
</organism>
<dbReference type="Pfam" id="PF01634">
    <property type="entry name" value="HisG"/>
    <property type="match status" value="1"/>
</dbReference>
<dbReference type="InterPro" id="IPR018198">
    <property type="entry name" value="ATP_PRibTrfase_CS"/>
</dbReference>
<dbReference type="CDD" id="cd13592">
    <property type="entry name" value="PBP2_HisGL2"/>
    <property type="match status" value="1"/>
</dbReference>
<evidence type="ECO:0000259" key="15">
    <source>
        <dbReference type="Pfam" id="PF08029"/>
    </source>
</evidence>
<dbReference type="NCBIfam" id="TIGR03455">
    <property type="entry name" value="HisG_C-term"/>
    <property type="match status" value="1"/>
</dbReference>
<keyword evidence="7" id="KW-0963">Cytoplasm</keyword>
<dbReference type="GO" id="GO:0000287">
    <property type="term" value="F:magnesium ion binding"/>
    <property type="evidence" value="ECO:0007669"/>
    <property type="project" value="InterPro"/>
</dbReference>
<dbReference type="GO" id="GO:0000105">
    <property type="term" value="P:L-histidine biosynthetic process"/>
    <property type="evidence" value="ECO:0007669"/>
    <property type="project" value="UniProtKB-KW"/>
</dbReference>
<evidence type="ECO:0000256" key="11">
    <source>
        <dbReference type="ARBA" id="ARBA00022741"/>
    </source>
</evidence>
<dbReference type="EMBL" id="CP115612">
    <property type="protein sequence ID" value="WBW74090.1"/>
    <property type="molecule type" value="Genomic_DNA"/>
</dbReference>
<evidence type="ECO:0000313" key="16">
    <source>
        <dbReference type="EMBL" id="WBW74090.1"/>
    </source>
</evidence>
<dbReference type="SUPFAM" id="SSF54913">
    <property type="entry name" value="GlnB-like"/>
    <property type="match status" value="1"/>
</dbReference>
<dbReference type="HAMAP" id="MF_00079">
    <property type="entry name" value="HisG_Long"/>
    <property type="match status" value="1"/>
</dbReference>
<feature type="domain" description="Histidine biosynthesis HisG C-terminal" evidence="15">
    <location>
        <begin position="235"/>
        <end position="307"/>
    </location>
</feature>
<evidence type="ECO:0000256" key="9">
    <source>
        <dbReference type="ARBA" id="ARBA00022676"/>
    </source>
</evidence>
<evidence type="ECO:0000256" key="10">
    <source>
        <dbReference type="ARBA" id="ARBA00022679"/>
    </source>
</evidence>
<evidence type="ECO:0000256" key="12">
    <source>
        <dbReference type="ARBA" id="ARBA00022840"/>
    </source>
</evidence>
<comment type="subcellular location">
    <subcellularLocation>
        <location evidence="2">Cytoplasm</location>
    </subcellularLocation>
</comment>
<evidence type="ECO:0000256" key="2">
    <source>
        <dbReference type="ARBA" id="ARBA00004496"/>
    </source>
</evidence>
<comment type="similarity">
    <text evidence="4">Belongs to the ATP phosphoribosyltransferase family.</text>
</comment>
<dbReference type="PROSITE" id="PS01316">
    <property type="entry name" value="ATP_P_PHORIBOSYLTR"/>
    <property type="match status" value="1"/>
</dbReference>
<keyword evidence="8" id="KW-0028">Amino-acid biosynthesis</keyword>
<evidence type="ECO:0000256" key="13">
    <source>
        <dbReference type="ARBA" id="ARBA00023102"/>
    </source>
</evidence>
<dbReference type="GO" id="GO:0003879">
    <property type="term" value="F:ATP phosphoribosyltransferase activity"/>
    <property type="evidence" value="ECO:0007669"/>
    <property type="project" value="UniProtKB-EC"/>
</dbReference>
<dbReference type="Gene3D" id="3.30.70.120">
    <property type="match status" value="1"/>
</dbReference>
<keyword evidence="9 16" id="KW-0328">Glycosyltransferase</keyword>
<dbReference type="InterPro" id="IPR013115">
    <property type="entry name" value="HisG_C"/>
</dbReference>
<dbReference type="InterPro" id="IPR020621">
    <property type="entry name" value="ATP-PRT_HisG_long"/>
</dbReference>
<dbReference type="InterPro" id="IPR013820">
    <property type="entry name" value="ATP_PRibTrfase_cat"/>
</dbReference>
<dbReference type="EC" id="2.4.2.17" evidence="5"/>
<dbReference type="AlphaFoldDB" id="A0AAF0AXG2"/>
<gene>
    <name evidence="16" type="primary">his1</name>
    <name evidence="16" type="ORF">SOMG_02927</name>
</gene>
<keyword evidence="12" id="KW-0067">ATP-binding</keyword>
<keyword evidence="11" id="KW-0547">Nucleotide-binding</keyword>
<dbReference type="PANTHER" id="PTHR21403:SF8">
    <property type="entry name" value="ATP PHOSPHORIBOSYLTRANSFERASE"/>
    <property type="match status" value="1"/>
</dbReference>
<evidence type="ECO:0000256" key="3">
    <source>
        <dbReference type="ARBA" id="ARBA00004667"/>
    </source>
</evidence>
<dbReference type="Gene3D" id="3.40.190.10">
    <property type="entry name" value="Periplasmic binding protein-like II"/>
    <property type="match status" value="2"/>
</dbReference>
<protein>
    <recommendedName>
        <fullName evidence="6">ATP phosphoribosyltransferase</fullName>
        <ecNumber evidence="5">2.4.2.17</ecNumber>
    </recommendedName>
</protein>
<dbReference type="InterPro" id="IPR011322">
    <property type="entry name" value="N-reg_PII-like_a/b"/>
</dbReference>
<comment type="catalytic activity">
    <reaction evidence="1">
        <text>1-(5-phospho-beta-D-ribosyl)-ATP + diphosphate = 5-phospho-alpha-D-ribose 1-diphosphate + ATP</text>
        <dbReference type="Rhea" id="RHEA:18473"/>
        <dbReference type="ChEBI" id="CHEBI:30616"/>
        <dbReference type="ChEBI" id="CHEBI:33019"/>
        <dbReference type="ChEBI" id="CHEBI:58017"/>
        <dbReference type="ChEBI" id="CHEBI:73183"/>
        <dbReference type="EC" id="2.4.2.17"/>
    </reaction>
</comment>
<evidence type="ECO:0000256" key="7">
    <source>
        <dbReference type="ARBA" id="ARBA00022490"/>
    </source>
</evidence>
<evidence type="ECO:0000256" key="8">
    <source>
        <dbReference type="ARBA" id="ARBA00022605"/>
    </source>
</evidence>
<dbReference type="Proteomes" id="UP001212411">
    <property type="component" value="Chromosome 2"/>
</dbReference>
<keyword evidence="13" id="KW-0368">Histidine biosynthesis</keyword>
<dbReference type="NCBIfam" id="TIGR00070">
    <property type="entry name" value="hisG"/>
    <property type="match status" value="1"/>
</dbReference>
<dbReference type="InterPro" id="IPR015867">
    <property type="entry name" value="N-reg_PII/ATP_PRibTrfase_C"/>
</dbReference>
<comment type="pathway">
    <text evidence="3">Amino-acid biosynthesis; L-histidine biosynthesis; L-histidine from 5-phospho-alpha-D-ribose 1-diphosphate: step 1/9.</text>
</comment>
<reference evidence="16 17" key="1">
    <citation type="journal article" date="2023" name="G3 (Bethesda)">
        <title>A high-quality reference genome for the fission yeast Schizosaccharomyces osmophilus.</title>
        <authorList>
            <person name="Jia G.S."/>
            <person name="Zhang W.C."/>
            <person name="Liang Y."/>
            <person name="Liu X.H."/>
            <person name="Rhind N."/>
            <person name="Pidoux A."/>
            <person name="Brysch-Herzberg M."/>
            <person name="Du L.L."/>
        </authorList>
    </citation>
    <scope>NUCLEOTIDE SEQUENCE [LARGE SCALE GENOMIC DNA]</scope>
    <source>
        <strain evidence="16 17">CBS 15793</strain>
    </source>
</reference>
<keyword evidence="10" id="KW-0808">Transferase</keyword>
<evidence type="ECO:0000256" key="6">
    <source>
        <dbReference type="ARBA" id="ARBA00020998"/>
    </source>
</evidence>
<evidence type="ECO:0000256" key="5">
    <source>
        <dbReference type="ARBA" id="ARBA00011946"/>
    </source>
</evidence>
<keyword evidence="17" id="KW-1185">Reference proteome</keyword>
<accession>A0AAF0AXG2</accession>
<dbReference type="GeneID" id="80876407"/>
<dbReference type="RefSeq" id="XP_056038333.1">
    <property type="nucleotide sequence ID" value="XM_056181718.1"/>
</dbReference>
<dbReference type="KEGG" id="som:SOMG_02927"/>
<dbReference type="SUPFAM" id="SSF53850">
    <property type="entry name" value="Periplasmic binding protein-like II"/>
    <property type="match status" value="1"/>
</dbReference>
<feature type="domain" description="ATP phosphoribosyltransferase catalytic" evidence="14">
    <location>
        <begin position="59"/>
        <end position="231"/>
    </location>
</feature>
<proteinExistence type="inferred from homology"/>
<dbReference type="FunFam" id="3.30.70.120:FF:000003">
    <property type="entry name" value="ATP phosphoribosyltransferase"/>
    <property type="match status" value="1"/>
</dbReference>
<dbReference type="Pfam" id="PF08029">
    <property type="entry name" value="HisG_C"/>
    <property type="match status" value="1"/>
</dbReference>
<evidence type="ECO:0000259" key="14">
    <source>
        <dbReference type="Pfam" id="PF01634"/>
    </source>
</evidence>
<evidence type="ECO:0000256" key="4">
    <source>
        <dbReference type="ARBA" id="ARBA00009372"/>
    </source>
</evidence>
<dbReference type="FunFam" id="3.40.190.10:FF:000123">
    <property type="entry name" value="HIS1p ATP phosphoribosyltransferase"/>
    <property type="match status" value="1"/>
</dbReference>
<evidence type="ECO:0000256" key="1">
    <source>
        <dbReference type="ARBA" id="ARBA00000915"/>
    </source>
</evidence>